<evidence type="ECO:0008006" key="4">
    <source>
        <dbReference type="Google" id="ProtNLM"/>
    </source>
</evidence>
<gene>
    <name evidence="2" type="ORF">TBH_C2425</name>
</gene>
<reference evidence="2 3" key="1">
    <citation type="journal article" date="2014" name="PLoS ONE">
        <title>Physiological and genomic features of a novel sulfur-oxidizing gammaproteobacterium belonging to a previously uncultivated symbiotic lineage isolated from a hydrothermal vent.</title>
        <authorList>
            <person name="Nunoura T."/>
            <person name="Takaki Y."/>
            <person name="Kazama H."/>
            <person name="Kakuta J."/>
            <person name="Shimamura S."/>
            <person name="Makita H."/>
            <person name="Hirai M."/>
            <person name="Miyazaki M."/>
            <person name="Takai K."/>
        </authorList>
    </citation>
    <scope>NUCLEOTIDE SEQUENCE [LARGE SCALE GENOMIC DNA]</scope>
    <source>
        <strain evidence="2 3">Hiromi1</strain>
    </source>
</reference>
<evidence type="ECO:0000313" key="2">
    <source>
        <dbReference type="EMBL" id="BAO45334.1"/>
    </source>
</evidence>
<dbReference type="KEGG" id="tbn:TBH_C2425"/>
<feature type="region of interest" description="Disordered" evidence="1">
    <location>
        <begin position="43"/>
        <end position="66"/>
    </location>
</feature>
<proteinExistence type="predicted"/>
<protein>
    <recommendedName>
        <fullName evidence="4">Crp/Fnr family transcriptional regulator</fullName>
    </recommendedName>
</protein>
<dbReference type="EMBL" id="AP012273">
    <property type="protein sequence ID" value="BAO45334.1"/>
    <property type="molecule type" value="Genomic_DNA"/>
</dbReference>
<sequence>MFVPTPLNLPKPQRRLLRLYSGLDDGRKSTLLAFAEFLAQQQEEDAAMPGVSEPEQAQPPGDIPRPEEETVVAAMRRLTETYPMIERDALLDRATSLMMAHMLQGQPAVEVIDELEALFSQHYQVYLQKFSA</sequence>
<dbReference type="Proteomes" id="UP000031631">
    <property type="component" value="Chromosome"/>
</dbReference>
<evidence type="ECO:0000313" key="3">
    <source>
        <dbReference type="Proteomes" id="UP000031631"/>
    </source>
</evidence>
<name>A0A7U6GKM0_9GAMM</name>
<accession>A0A7U6GKM0</accession>
<organism evidence="2 3">
    <name type="scientific">Thiolapillus brandeum</name>
    <dbReference type="NCBI Taxonomy" id="1076588"/>
    <lineage>
        <taxon>Bacteria</taxon>
        <taxon>Pseudomonadati</taxon>
        <taxon>Pseudomonadota</taxon>
        <taxon>Gammaproteobacteria</taxon>
        <taxon>Chromatiales</taxon>
        <taxon>Sedimenticolaceae</taxon>
        <taxon>Thiolapillus</taxon>
    </lineage>
</organism>
<evidence type="ECO:0000256" key="1">
    <source>
        <dbReference type="SAM" id="MobiDB-lite"/>
    </source>
</evidence>
<dbReference type="AlphaFoldDB" id="A0A7U6GKM0"/>
<keyword evidence="3" id="KW-1185">Reference proteome</keyword>